<dbReference type="NCBIfam" id="TIGR00008">
    <property type="entry name" value="infA"/>
    <property type="match status" value="1"/>
</dbReference>
<dbReference type="AlphaFoldDB" id="A0A133VR18"/>
<dbReference type="Pfam" id="PF01176">
    <property type="entry name" value="eIF-1a"/>
    <property type="match status" value="1"/>
</dbReference>
<organism evidence="6 7">
    <name type="scientific">candidate division MSBL1 archaeon SCGC-AAA382N08</name>
    <dbReference type="NCBI Taxonomy" id="1698285"/>
    <lineage>
        <taxon>Archaea</taxon>
        <taxon>Methanobacteriati</taxon>
        <taxon>Methanobacteriota</taxon>
        <taxon>candidate division MSBL1</taxon>
    </lineage>
</organism>
<dbReference type="SUPFAM" id="SSF50249">
    <property type="entry name" value="Nucleic acid-binding proteins"/>
    <property type="match status" value="1"/>
</dbReference>
<dbReference type="InterPro" id="IPR004368">
    <property type="entry name" value="TIF_IF1"/>
</dbReference>
<evidence type="ECO:0000313" key="6">
    <source>
        <dbReference type="EMBL" id="KXB08857.1"/>
    </source>
</evidence>
<dbReference type="GO" id="GO:0005829">
    <property type="term" value="C:cytosol"/>
    <property type="evidence" value="ECO:0007669"/>
    <property type="project" value="TreeGrafter"/>
</dbReference>
<dbReference type="PANTHER" id="PTHR33370">
    <property type="entry name" value="TRANSLATION INITIATION FACTOR IF-1, CHLOROPLASTIC"/>
    <property type="match status" value="1"/>
</dbReference>
<feature type="domain" description="S1-like" evidence="5">
    <location>
        <begin position="7"/>
        <end position="75"/>
    </location>
</feature>
<accession>A0A133VR18</accession>
<dbReference type="GO" id="GO:0003723">
    <property type="term" value="F:RNA binding"/>
    <property type="evidence" value="ECO:0007669"/>
    <property type="project" value="InterPro"/>
</dbReference>
<reference evidence="6 7" key="1">
    <citation type="journal article" date="2016" name="Sci. Rep.">
        <title>Metabolic traits of an uncultured archaeal lineage -MSBL1- from brine pools of the Red Sea.</title>
        <authorList>
            <person name="Mwirichia R."/>
            <person name="Alam I."/>
            <person name="Rashid M."/>
            <person name="Vinu M."/>
            <person name="Ba-Alawi W."/>
            <person name="Anthony Kamau A."/>
            <person name="Kamanda Ngugi D."/>
            <person name="Goker M."/>
            <person name="Klenk H.P."/>
            <person name="Bajic V."/>
            <person name="Stingl U."/>
        </authorList>
    </citation>
    <scope>NUCLEOTIDE SEQUENCE [LARGE SCALE GENOMIC DNA]</scope>
    <source>
        <strain evidence="6">SCGC-AAA382N08</strain>
    </source>
</reference>
<dbReference type="CDD" id="cd04451">
    <property type="entry name" value="S1_IF1"/>
    <property type="match status" value="1"/>
</dbReference>
<proteinExistence type="inferred from homology"/>
<comment type="caution">
    <text evidence="6">The sequence shown here is derived from an EMBL/GenBank/DDBJ whole genome shotgun (WGS) entry which is preliminary data.</text>
</comment>
<dbReference type="InterPro" id="IPR006196">
    <property type="entry name" value="RNA-binding_domain_S1_IF1"/>
</dbReference>
<dbReference type="HAMAP" id="MF_00075">
    <property type="entry name" value="IF_1"/>
    <property type="match status" value="1"/>
</dbReference>
<dbReference type="EMBL" id="LHYJ01000001">
    <property type="protein sequence ID" value="KXB08857.1"/>
    <property type="molecule type" value="Genomic_DNA"/>
</dbReference>
<keyword evidence="3 4" id="KW-0648">Protein biosynthesis</keyword>
<evidence type="ECO:0000256" key="3">
    <source>
        <dbReference type="ARBA" id="ARBA00022917"/>
    </source>
</evidence>
<dbReference type="Proteomes" id="UP000070175">
    <property type="component" value="Unassembled WGS sequence"/>
</dbReference>
<evidence type="ECO:0000256" key="2">
    <source>
        <dbReference type="ARBA" id="ARBA00022540"/>
    </source>
</evidence>
<evidence type="ECO:0000259" key="5">
    <source>
        <dbReference type="PROSITE" id="PS50832"/>
    </source>
</evidence>
<dbReference type="FunFam" id="2.40.50.140:FF:000002">
    <property type="entry name" value="Translation initiation factor IF-1"/>
    <property type="match status" value="1"/>
</dbReference>
<sequence>MASNSNKDEKEKKKGKVLKALPNARFKVELEDGNEIIGHLAGKLRKYRIKVLPGDEVLVETTPYDEEKGRIVYRL</sequence>
<dbReference type="InterPro" id="IPR012340">
    <property type="entry name" value="NA-bd_OB-fold"/>
</dbReference>
<dbReference type="GO" id="GO:0003743">
    <property type="term" value="F:translation initiation factor activity"/>
    <property type="evidence" value="ECO:0007669"/>
    <property type="project" value="UniProtKB-UniRule"/>
</dbReference>
<evidence type="ECO:0000313" key="7">
    <source>
        <dbReference type="Proteomes" id="UP000070175"/>
    </source>
</evidence>
<dbReference type="Gene3D" id="2.40.50.140">
    <property type="entry name" value="Nucleic acid-binding proteins"/>
    <property type="match status" value="1"/>
</dbReference>
<keyword evidence="7" id="KW-1185">Reference proteome</keyword>
<protein>
    <submittedName>
        <fullName evidence="6">Translation initiation factor IF-1</fullName>
    </submittedName>
</protein>
<evidence type="ECO:0000256" key="4">
    <source>
        <dbReference type="PROSITE-ProRule" id="PRU00181"/>
    </source>
</evidence>
<gene>
    <name evidence="6" type="primary">infA</name>
    <name evidence="6" type="ORF">AKJ56_00140</name>
</gene>
<evidence type="ECO:0000256" key="1">
    <source>
        <dbReference type="ARBA" id="ARBA00010939"/>
    </source>
</evidence>
<keyword evidence="2 4" id="KW-0396">Initiation factor</keyword>
<dbReference type="GO" id="GO:0043022">
    <property type="term" value="F:ribosome binding"/>
    <property type="evidence" value="ECO:0007669"/>
    <property type="project" value="TreeGrafter"/>
</dbReference>
<name>A0A133VR18_9EURY</name>
<dbReference type="PANTHER" id="PTHR33370:SF1">
    <property type="entry name" value="TRANSLATION INITIATION FACTOR IF-1, CHLOROPLASTIC"/>
    <property type="match status" value="1"/>
</dbReference>
<comment type="similarity">
    <text evidence="1">Belongs to the IF-1 family.</text>
</comment>
<dbReference type="PROSITE" id="PS50832">
    <property type="entry name" value="S1_IF1_TYPE"/>
    <property type="match status" value="1"/>
</dbReference>